<feature type="signal peptide" evidence="2">
    <location>
        <begin position="1"/>
        <end position="21"/>
    </location>
</feature>
<evidence type="ECO:0000256" key="2">
    <source>
        <dbReference type="SAM" id="SignalP"/>
    </source>
</evidence>
<dbReference type="InterPro" id="IPR005064">
    <property type="entry name" value="BUG"/>
</dbReference>
<proteinExistence type="inferred from homology"/>
<sequence length="319" mass="34173">MIRALWHGLMAAILVAPLAPAAAAYPERPIRLIVPFVAGGSIDRVARLLAERIQARTGQPVIVDNRTGATGNIGTQAVVAAPPDGYTLLMQTSALAITPWLSRLPFDVERDLVPVTRIARTPYALVVRTSLPVDSFEAFVAYAAAHPGKLTCSSYGVGSPPHLALELIKQAASVDIVHVPYRSFSQVAPGFASGQLDCGIDTPTNVQPLVDTGTVRVLGVTSAEPFFLFPSARPMAGRYPGTEVEGFQLLFVAKGTPPDIVDRIHVEFARVLRDAEVEKQLRAMGFVPVGDDPRSAAAGFARDYARFGQVIKERGIRAE</sequence>
<dbReference type="AlphaFoldDB" id="A0A4Q7NKB8"/>
<dbReference type="InterPro" id="IPR042100">
    <property type="entry name" value="Bug_dom1"/>
</dbReference>
<evidence type="ECO:0000313" key="3">
    <source>
        <dbReference type="EMBL" id="RZS85358.1"/>
    </source>
</evidence>
<dbReference type="Gene3D" id="3.40.190.150">
    <property type="entry name" value="Bordetella uptake gene, domain 1"/>
    <property type="match status" value="1"/>
</dbReference>
<dbReference type="SUPFAM" id="SSF53850">
    <property type="entry name" value="Periplasmic binding protein-like II"/>
    <property type="match status" value="1"/>
</dbReference>
<comment type="similarity">
    <text evidence="1">Belongs to the UPF0065 (bug) family.</text>
</comment>
<reference evidence="3 4" key="1">
    <citation type="submission" date="2019-02" db="EMBL/GenBank/DDBJ databases">
        <title>Genomic Encyclopedia of Type Strains, Phase IV (KMG-IV): sequencing the most valuable type-strain genomes for metagenomic binning, comparative biology and taxonomic classification.</title>
        <authorList>
            <person name="Goeker M."/>
        </authorList>
    </citation>
    <scope>NUCLEOTIDE SEQUENCE [LARGE SCALE GENOMIC DNA]</scope>
    <source>
        <strain evidence="3 4">K24</strain>
    </source>
</reference>
<protein>
    <submittedName>
        <fullName evidence="3">Tripartite-type tricarboxylate transporter receptor subunit TctC</fullName>
    </submittedName>
</protein>
<dbReference type="RefSeq" id="WP_130356582.1">
    <property type="nucleotide sequence ID" value="NZ_SGXC01000001.1"/>
</dbReference>
<feature type="chain" id="PRO_5020213129" evidence="2">
    <location>
        <begin position="22"/>
        <end position="319"/>
    </location>
</feature>
<comment type="caution">
    <text evidence="3">The sequence shown here is derived from an EMBL/GenBank/DDBJ whole genome shotgun (WGS) entry which is preliminary data.</text>
</comment>
<keyword evidence="3" id="KW-0675">Receptor</keyword>
<dbReference type="PANTHER" id="PTHR42928">
    <property type="entry name" value="TRICARBOXYLATE-BINDING PROTEIN"/>
    <property type="match status" value="1"/>
</dbReference>
<accession>A0A4Q7NKB8</accession>
<dbReference type="Pfam" id="PF03401">
    <property type="entry name" value="TctC"/>
    <property type="match status" value="1"/>
</dbReference>
<dbReference type="Proteomes" id="UP000292445">
    <property type="component" value="Unassembled WGS sequence"/>
</dbReference>
<dbReference type="PANTHER" id="PTHR42928:SF5">
    <property type="entry name" value="BLR1237 PROTEIN"/>
    <property type="match status" value="1"/>
</dbReference>
<name>A0A4Q7NKB8_9BURK</name>
<dbReference type="OrthoDB" id="8676653at2"/>
<dbReference type="Gene3D" id="3.40.190.10">
    <property type="entry name" value="Periplasmic binding protein-like II"/>
    <property type="match status" value="1"/>
</dbReference>
<organism evidence="3 4">
    <name type="scientific">Pigmentiphaga kullae</name>
    <dbReference type="NCBI Taxonomy" id="151784"/>
    <lineage>
        <taxon>Bacteria</taxon>
        <taxon>Pseudomonadati</taxon>
        <taxon>Pseudomonadota</taxon>
        <taxon>Betaproteobacteria</taxon>
        <taxon>Burkholderiales</taxon>
        <taxon>Alcaligenaceae</taxon>
        <taxon>Pigmentiphaga</taxon>
    </lineage>
</organism>
<gene>
    <name evidence="3" type="ORF">EV675_1382</name>
</gene>
<evidence type="ECO:0000256" key="1">
    <source>
        <dbReference type="ARBA" id="ARBA00006987"/>
    </source>
</evidence>
<dbReference type="CDD" id="cd07012">
    <property type="entry name" value="PBP2_Bug_TTT"/>
    <property type="match status" value="1"/>
</dbReference>
<dbReference type="EMBL" id="SGXC01000001">
    <property type="protein sequence ID" value="RZS85358.1"/>
    <property type="molecule type" value="Genomic_DNA"/>
</dbReference>
<evidence type="ECO:0000313" key="4">
    <source>
        <dbReference type="Proteomes" id="UP000292445"/>
    </source>
</evidence>
<keyword evidence="4" id="KW-1185">Reference proteome</keyword>
<keyword evidence="2" id="KW-0732">Signal</keyword>
<dbReference type="PIRSF" id="PIRSF017082">
    <property type="entry name" value="YflP"/>
    <property type="match status" value="1"/>
</dbReference>